<evidence type="ECO:0000256" key="1">
    <source>
        <dbReference type="SAM" id="MobiDB-lite"/>
    </source>
</evidence>
<dbReference type="Proteomes" id="UP001152523">
    <property type="component" value="Unassembled WGS sequence"/>
</dbReference>
<name>A0AAV0EH58_9ASTE</name>
<keyword evidence="3" id="KW-1185">Reference proteome</keyword>
<dbReference type="AlphaFoldDB" id="A0AAV0EH58"/>
<proteinExistence type="predicted"/>
<feature type="compositionally biased region" description="Basic residues" evidence="1">
    <location>
        <begin position="107"/>
        <end position="118"/>
    </location>
</feature>
<feature type="compositionally biased region" description="Basic residues" evidence="1">
    <location>
        <begin position="125"/>
        <end position="135"/>
    </location>
</feature>
<comment type="caution">
    <text evidence="2">The sequence shown here is derived from an EMBL/GenBank/DDBJ whole genome shotgun (WGS) entry which is preliminary data.</text>
</comment>
<reference evidence="2" key="1">
    <citation type="submission" date="2022-07" db="EMBL/GenBank/DDBJ databases">
        <authorList>
            <person name="Macas J."/>
            <person name="Novak P."/>
            <person name="Neumann P."/>
        </authorList>
    </citation>
    <scope>NUCLEOTIDE SEQUENCE</scope>
</reference>
<accession>A0AAV0EH58</accession>
<sequence>MQRWRRDIKRGYTRVKINYDGWITTKEQQRFDKLCTTFERLANSVADDDEHYERVLKWLEGELKKCNMSNARSSICGVMTQLTDTPPIQVIGVNAQTSVPIEDPNRTKRKGAPRKTRQKGPIEKGKKKAKGRPKKQGVITSE</sequence>
<feature type="region of interest" description="Disordered" evidence="1">
    <location>
        <begin position="94"/>
        <end position="142"/>
    </location>
</feature>
<gene>
    <name evidence="2" type="ORF">CEPIT_LOCUS24075</name>
</gene>
<dbReference type="EMBL" id="CAMAPF010000922">
    <property type="protein sequence ID" value="CAH9121917.1"/>
    <property type="molecule type" value="Genomic_DNA"/>
</dbReference>
<feature type="non-terminal residue" evidence="2">
    <location>
        <position position="142"/>
    </location>
</feature>
<protein>
    <submittedName>
        <fullName evidence="2">Uncharacterized protein</fullName>
    </submittedName>
</protein>
<organism evidence="2 3">
    <name type="scientific">Cuscuta epithymum</name>
    <dbReference type="NCBI Taxonomy" id="186058"/>
    <lineage>
        <taxon>Eukaryota</taxon>
        <taxon>Viridiplantae</taxon>
        <taxon>Streptophyta</taxon>
        <taxon>Embryophyta</taxon>
        <taxon>Tracheophyta</taxon>
        <taxon>Spermatophyta</taxon>
        <taxon>Magnoliopsida</taxon>
        <taxon>eudicotyledons</taxon>
        <taxon>Gunneridae</taxon>
        <taxon>Pentapetalae</taxon>
        <taxon>asterids</taxon>
        <taxon>lamiids</taxon>
        <taxon>Solanales</taxon>
        <taxon>Convolvulaceae</taxon>
        <taxon>Cuscuteae</taxon>
        <taxon>Cuscuta</taxon>
        <taxon>Cuscuta subgen. Cuscuta</taxon>
    </lineage>
</organism>
<evidence type="ECO:0000313" key="2">
    <source>
        <dbReference type="EMBL" id="CAH9121917.1"/>
    </source>
</evidence>
<evidence type="ECO:0000313" key="3">
    <source>
        <dbReference type="Proteomes" id="UP001152523"/>
    </source>
</evidence>